<sequence length="164" mass="17592">MKIKHTSLQILAAITLLTATHSAFALSCMKPDPVQICHQMQAGQLSPIWANGQLSLEKIISQEENEMNIGAKGAAVADYLFTGTLIDKSGVRNVKNSALRITTSCAGPWCASLPEDKKGGYFLLEPSGKSGMKLHIGACTFVPYVVTEQEKQAIEACVQAKPDS</sequence>
<feature type="chain" id="PRO_5028133350" evidence="1">
    <location>
        <begin position="26"/>
        <end position="164"/>
    </location>
</feature>
<accession>A0A6S6T3Y9</accession>
<reference evidence="2" key="1">
    <citation type="submission" date="2020-01" db="EMBL/GenBank/DDBJ databases">
        <authorList>
            <person name="Meier V. D."/>
            <person name="Meier V D."/>
        </authorList>
    </citation>
    <scope>NUCLEOTIDE SEQUENCE</scope>
    <source>
        <strain evidence="2">HLG_WM_MAG_08</strain>
    </source>
</reference>
<dbReference type="AlphaFoldDB" id="A0A6S6T3Y9"/>
<protein>
    <submittedName>
        <fullName evidence="2">Uncharacterized protein</fullName>
    </submittedName>
</protein>
<gene>
    <name evidence="2" type="ORF">HELGO_WM45109</name>
</gene>
<keyword evidence="1" id="KW-0732">Signal</keyword>
<organism evidence="2">
    <name type="scientific">uncultured Thiotrichaceae bacterium</name>
    <dbReference type="NCBI Taxonomy" id="298394"/>
    <lineage>
        <taxon>Bacteria</taxon>
        <taxon>Pseudomonadati</taxon>
        <taxon>Pseudomonadota</taxon>
        <taxon>Gammaproteobacteria</taxon>
        <taxon>Thiotrichales</taxon>
        <taxon>Thiotrichaceae</taxon>
        <taxon>environmental samples</taxon>
    </lineage>
</organism>
<evidence type="ECO:0000313" key="2">
    <source>
        <dbReference type="EMBL" id="CAA6815471.1"/>
    </source>
</evidence>
<evidence type="ECO:0000256" key="1">
    <source>
        <dbReference type="SAM" id="SignalP"/>
    </source>
</evidence>
<proteinExistence type="predicted"/>
<dbReference type="EMBL" id="CACVAV010000250">
    <property type="protein sequence ID" value="CAA6815471.1"/>
    <property type="molecule type" value="Genomic_DNA"/>
</dbReference>
<feature type="signal peptide" evidence="1">
    <location>
        <begin position="1"/>
        <end position="25"/>
    </location>
</feature>
<name>A0A6S6T3Y9_9GAMM</name>
<dbReference type="PROSITE" id="PS51257">
    <property type="entry name" value="PROKAR_LIPOPROTEIN"/>
    <property type="match status" value="1"/>
</dbReference>